<sequence>MQARGIGNLYLETVDLYSFSYPEGHQFTNANHEVKNHSIATIESSSQMFQYPDGTWYPIFTGCLSFGAPDPVQEFAGGPESVNGSMIPWALKSSREIASSSFGMHYGSGAPSAKVPGSLVFGGYDRKRVVGNVLSIDGHLSTTVTLKDISIRVIQGSSPFSPASSDAATTIPNLLAQGNASISTTGFPVLIDPCSPYLTLPKSTCDAIASHLPVTYNASLGLYLWDTTSPSYDPIVSSASALSFTFMGESNTDSLDIHIPFRHLNLTLAPPFVASTPVPYFPCFTGRTGAYVLGRTFFQDAFLGTNWEKEKVWLAQAPGPNVPVTVDVVEIQLNDEGIVGGRND</sequence>
<gene>
    <name evidence="2" type="ORF">N658DRAFT_436307</name>
</gene>
<reference evidence="2" key="1">
    <citation type="journal article" date="2023" name="Mol. Phylogenet. Evol.">
        <title>Genome-scale phylogeny and comparative genomics of the fungal order Sordariales.</title>
        <authorList>
            <person name="Hensen N."/>
            <person name="Bonometti L."/>
            <person name="Westerberg I."/>
            <person name="Brannstrom I.O."/>
            <person name="Guillou S."/>
            <person name="Cros-Aarteil S."/>
            <person name="Calhoun S."/>
            <person name="Haridas S."/>
            <person name="Kuo A."/>
            <person name="Mondo S."/>
            <person name="Pangilinan J."/>
            <person name="Riley R."/>
            <person name="LaButti K."/>
            <person name="Andreopoulos B."/>
            <person name="Lipzen A."/>
            <person name="Chen C."/>
            <person name="Yan M."/>
            <person name="Daum C."/>
            <person name="Ng V."/>
            <person name="Clum A."/>
            <person name="Steindorff A."/>
            <person name="Ohm R.A."/>
            <person name="Martin F."/>
            <person name="Silar P."/>
            <person name="Natvig D.O."/>
            <person name="Lalanne C."/>
            <person name="Gautier V."/>
            <person name="Ament-Velasquez S.L."/>
            <person name="Kruys A."/>
            <person name="Hutchinson M.I."/>
            <person name="Powell A.J."/>
            <person name="Barry K."/>
            <person name="Miller A.N."/>
            <person name="Grigoriev I.V."/>
            <person name="Debuchy R."/>
            <person name="Gladieux P."/>
            <person name="Hiltunen Thoren M."/>
            <person name="Johannesson H."/>
        </authorList>
    </citation>
    <scope>NUCLEOTIDE SEQUENCE</scope>
    <source>
        <strain evidence="2">CBS 757.83</strain>
    </source>
</reference>
<organism evidence="2 3">
    <name type="scientific">Parathielavia hyrcaniae</name>
    <dbReference type="NCBI Taxonomy" id="113614"/>
    <lineage>
        <taxon>Eukaryota</taxon>
        <taxon>Fungi</taxon>
        <taxon>Dikarya</taxon>
        <taxon>Ascomycota</taxon>
        <taxon>Pezizomycotina</taxon>
        <taxon>Sordariomycetes</taxon>
        <taxon>Sordariomycetidae</taxon>
        <taxon>Sordariales</taxon>
        <taxon>Chaetomiaceae</taxon>
        <taxon>Parathielavia</taxon>
    </lineage>
</organism>
<evidence type="ECO:0000313" key="3">
    <source>
        <dbReference type="Proteomes" id="UP001305647"/>
    </source>
</evidence>
<dbReference type="GO" id="GO:0008233">
    <property type="term" value="F:peptidase activity"/>
    <property type="evidence" value="ECO:0007669"/>
    <property type="project" value="UniProtKB-KW"/>
</dbReference>
<dbReference type="Proteomes" id="UP001305647">
    <property type="component" value="Unassembled WGS sequence"/>
</dbReference>
<accession>A0AAN6SWW5</accession>
<dbReference type="SUPFAM" id="SSF50630">
    <property type="entry name" value="Acid proteases"/>
    <property type="match status" value="1"/>
</dbReference>
<dbReference type="InterPro" id="IPR033121">
    <property type="entry name" value="PEPTIDASE_A1"/>
</dbReference>
<keyword evidence="2" id="KW-0378">Hydrolase</keyword>
<dbReference type="Gene3D" id="2.40.70.10">
    <property type="entry name" value="Acid Proteases"/>
    <property type="match status" value="1"/>
</dbReference>
<dbReference type="GO" id="GO:0006508">
    <property type="term" value="P:proteolysis"/>
    <property type="evidence" value="ECO:0007669"/>
    <property type="project" value="UniProtKB-KW"/>
</dbReference>
<dbReference type="InterPro" id="IPR021109">
    <property type="entry name" value="Peptidase_aspartic_dom_sf"/>
</dbReference>
<keyword evidence="3" id="KW-1185">Reference proteome</keyword>
<feature type="non-terminal residue" evidence="2">
    <location>
        <position position="344"/>
    </location>
</feature>
<comment type="caution">
    <text evidence="2">The sequence shown here is derived from an EMBL/GenBank/DDBJ whole genome shotgun (WGS) entry which is preliminary data.</text>
</comment>
<protein>
    <submittedName>
        <fullName evidence="2">Acid protease</fullName>
    </submittedName>
</protein>
<keyword evidence="2" id="KW-0645">Protease</keyword>
<name>A0AAN6SWW5_9PEZI</name>
<dbReference type="PROSITE" id="PS51767">
    <property type="entry name" value="PEPTIDASE_A1"/>
    <property type="match status" value="1"/>
</dbReference>
<reference evidence="2" key="2">
    <citation type="submission" date="2023-05" db="EMBL/GenBank/DDBJ databases">
        <authorList>
            <consortium name="Lawrence Berkeley National Laboratory"/>
            <person name="Steindorff A."/>
            <person name="Hensen N."/>
            <person name="Bonometti L."/>
            <person name="Westerberg I."/>
            <person name="Brannstrom I.O."/>
            <person name="Guillou S."/>
            <person name="Cros-Aarteil S."/>
            <person name="Calhoun S."/>
            <person name="Haridas S."/>
            <person name="Kuo A."/>
            <person name="Mondo S."/>
            <person name="Pangilinan J."/>
            <person name="Riley R."/>
            <person name="Labutti K."/>
            <person name="Andreopoulos B."/>
            <person name="Lipzen A."/>
            <person name="Chen C."/>
            <person name="Yanf M."/>
            <person name="Daum C."/>
            <person name="Ng V."/>
            <person name="Clum A."/>
            <person name="Ohm R."/>
            <person name="Martin F."/>
            <person name="Silar P."/>
            <person name="Natvig D."/>
            <person name="Lalanne C."/>
            <person name="Gautier V."/>
            <person name="Ament-Velasquez S.L."/>
            <person name="Kruys A."/>
            <person name="Hutchinson M.I."/>
            <person name="Powell A.J."/>
            <person name="Barry K."/>
            <person name="Miller A.N."/>
            <person name="Grigoriev I.V."/>
            <person name="Debuchy R."/>
            <person name="Gladieux P."/>
            <person name="Thoren M.H."/>
            <person name="Johannesson H."/>
        </authorList>
    </citation>
    <scope>NUCLEOTIDE SEQUENCE</scope>
    <source>
        <strain evidence="2">CBS 757.83</strain>
    </source>
</reference>
<proteinExistence type="predicted"/>
<evidence type="ECO:0000259" key="1">
    <source>
        <dbReference type="PROSITE" id="PS51767"/>
    </source>
</evidence>
<feature type="domain" description="Peptidase A1" evidence="1">
    <location>
        <begin position="1"/>
        <end position="315"/>
    </location>
</feature>
<dbReference type="AlphaFoldDB" id="A0AAN6SWW5"/>
<evidence type="ECO:0000313" key="2">
    <source>
        <dbReference type="EMBL" id="KAK4096343.1"/>
    </source>
</evidence>
<dbReference type="EMBL" id="MU863719">
    <property type="protein sequence ID" value="KAK4096343.1"/>
    <property type="molecule type" value="Genomic_DNA"/>
</dbReference>
<dbReference type="Pfam" id="PF00026">
    <property type="entry name" value="Asp"/>
    <property type="match status" value="1"/>
</dbReference>